<evidence type="ECO:0000256" key="1">
    <source>
        <dbReference type="SAM" id="MobiDB-lite"/>
    </source>
</evidence>
<reference evidence="2 3" key="1">
    <citation type="submission" date="2018-11" db="EMBL/GenBank/DDBJ databases">
        <authorList>
            <consortium name="Pathogen Informatics"/>
        </authorList>
    </citation>
    <scope>NUCLEOTIDE SEQUENCE [LARGE SCALE GENOMIC DNA]</scope>
</reference>
<accession>A0A3P7K7U7</accession>
<dbReference type="InterPro" id="IPR035984">
    <property type="entry name" value="Acyl-CoA-binding_sf"/>
</dbReference>
<dbReference type="AlphaFoldDB" id="A0A3P7K7U7"/>
<evidence type="ECO:0000313" key="2">
    <source>
        <dbReference type="EMBL" id="VDM67425.1"/>
    </source>
</evidence>
<keyword evidence="3" id="KW-1185">Reference proteome</keyword>
<evidence type="ECO:0008006" key="4">
    <source>
        <dbReference type="Google" id="ProtNLM"/>
    </source>
</evidence>
<organism evidence="2 3">
    <name type="scientific">Strongylus vulgaris</name>
    <name type="common">Blood worm</name>
    <dbReference type="NCBI Taxonomy" id="40348"/>
    <lineage>
        <taxon>Eukaryota</taxon>
        <taxon>Metazoa</taxon>
        <taxon>Ecdysozoa</taxon>
        <taxon>Nematoda</taxon>
        <taxon>Chromadorea</taxon>
        <taxon>Rhabditida</taxon>
        <taxon>Rhabditina</taxon>
        <taxon>Rhabditomorpha</taxon>
        <taxon>Strongyloidea</taxon>
        <taxon>Strongylidae</taxon>
        <taxon>Strongylus</taxon>
    </lineage>
</organism>
<gene>
    <name evidence="2" type="ORF">SVUK_LOCUS2423</name>
</gene>
<feature type="compositionally biased region" description="Basic and acidic residues" evidence="1">
    <location>
        <begin position="131"/>
        <end position="141"/>
    </location>
</feature>
<protein>
    <recommendedName>
        <fullName evidence="4">ACB domain-containing protein</fullName>
    </recommendedName>
</protein>
<name>A0A3P7K7U7_STRVU</name>
<evidence type="ECO:0000313" key="3">
    <source>
        <dbReference type="Proteomes" id="UP000270094"/>
    </source>
</evidence>
<dbReference type="Proteomes" id="UP000270094">
    <property type="component" value="Unassembled WGS sequence"/>
</dbReference>
<dbReference type="OrthoDB" id="71307at2759"/>
<proteinExistence type="predicted"/>
<feature type="region of interest" description="Disordered" evidence="1">
    <location>
        <begin position="122"/>
        <end position="152"/>
    </location>
</feature>
<dbReference type="SUPFAM" id="SSF47027">
    <property type="entry name" value="Acyl-CoA binding protein"/>
    <property type="match status" value="1"/>
</dbReference>
<sequence length="211" mass="24212">MEMELGFFQLSEESNTPLDDKFLAAVEIVQNMPKEGMSRQSLCLNAWKNLGDMDRNEAKATYISKIIAKIMSTNKEHNTKGWTQDELFDKLLPKFAMLGLYPTNIKSKSRSETLMEEQIHDPIKPQEVNGDEDHSHSDTRSHSSSPFPTSDMDYMDCCEDGRHLHVSHTLESYDEVEPPLSEIKSENAVIKYINKIENELKVLFDGLDVRR</sequence>
<dbReference type="GO" id="GO:0000062">
    <property type="term" value="F:fatty-acyl-CoA binding"/>
    <property type="evidence" value="ECO:0007669"/>
    <property type="project" value="InterPro"/>
</dbReference>
<dbReference type="EMBL" id="UYYB01005477">
    <property type="protein sequence ID" value="VDM67425.1"/>
    <property type="molecule type" value="Genomic_DNA"/>
</dbReference>